<dbReference type="Proteomes" id="UP000748308">
    <property type="component" value="Unassembled WGS sequence"/>
</dbReference>
<name>A0A938BQK1_UNCEI</name>
<organism evidence="3 4">
    <name type="scientific">Eiseniibacteriota bacterium</name>
    <dbReference type="NCBI Taxonomy" id="2212470"/>
    <lineage>
        <taxon>Bacteria</taxon>
        <taxon>Candidatus Eiseniibacteriota</taxon>
    </lineage>
</organism>
<dbReference type="Pfam" id="PF14371">
    <property type="entry name" value="DUF4412"/>
    <property type="match status" value="1"/>
</dbReference>
<evidence type="ECO:0000313" key="3">
    <source>
        <dbReference type="EMBL" id="MBM3317310.1"/>
    </source>
</evidence>
<feature type="signal peptide" evidence="1">
    <location>
        <begin position="1"/>
        <end position="28"/>
    </location>
</feature>
<comment type="caution">
    <text evidence="3">The sequence shown here is derived from an EMBL/GenBank/DDBJ whole genome shotgun (WGS) entry which is preliminary data.</text>
</comment>
<evidence type="ECO:0000313" key="4">
    <source>
        <dbReference type="Proteomes" id="UP000748308"/>
    </source>
</evidence>
<evidence type="ECO:0000259" key="2">
    <source>
        <dbReference type="Pfam" id="PF14371"/>
    </source>
</evidence>
<dbReference type="AlphaFoldDB" id="A0A938BQK1"/>
<evidence type="ECO:0000256" key="1">
    <source>
        <dbReference type="SAM" id="SignalP"/>
    </source>
</evidence>
<accession>A0A938BQK1</accession>
<reference evidence="3" key="1">
    <citation type="submission" date="2019-03" db="EMBL/GenBank/DDBJ databases">
        <title>Lake Tanganyika Metagenome-Assembled Genomes (MAGs).</title>
        <authorList>
            <person name="Tran P."/>
        </authorList>
    </citation>
    <scope>NUCLEOTIDE SEQUENCE</scope>
    <source>
        <strain evidence="3">M_DeepCast_400m_m2_100</strain>
    </source>
</reference>
<feature type="chain" id="PRO_5036863080" description="DUF4412 domain-containing protein" evidence="1">
    <location>
        <begin position="29"/>
        <end position="258"/>
    </location>
</feature>
<proteinExistence type="predicted"/>
<protein>
    <recommendedName>
        <fullName evidence="2">DUF4412 domain-containing protein</fullName>
    </recommendedName>
</protein>
<gene>
    <name evidence="3" type="ORF">FJY75_05615</name>
</gene>
<dbReference type="InterPro" id="IPR025524">
    <property type="entry name" value="DUF4412"/>
</dbReference>
<sequence>MHLRALPFHRAATAALLLLLAAAGGAHAATYMKQLSTTGAFEIMGQKQPAESDTTVIWLSAQAAYMETGKGVATILRADQDKIYFVKPAERVYAEMPLSSLGDIGAMMGAEGDDAAGADQMAAIAGAMLGSVKVDVRPTGASKRIRDWNASQYMVDMSIAGMTSKAEIWASTDLKADYGLFFKLTNALQGQMPGFEKVTQEMQKVQGIPVLSITDAQVMGTSVKSTTELLECAERAAPSGIFEVPAGYAKKSFAEFSR</sequence>
<feature type="domain" description="DUF4412" evidence="2">
    <location>
        <begin position="158"/>
        <end position="248"/>
    </location>
</feature>
<dbReference type="EMBL" id="VGIY01000105">
    <property type="protein sequence ID" value="MBM3317310.1"/>
    <property type="molecule type" value="Genomic_DNA"/>
</dbReference>
<keyword evidence="1" id="KW-0732">Signal</keyword>